<dbReference type="InterPro" id="IPR002890">
    <property type="entry name" value="MG2"/>
</dbReference>
<dbReference type="OrthoDB" id="679547at2"/>
<name>A0A0E9M0B3_9BACT</name>
<dbReference type="RefSeq" id="WP_062126223.1">
    <property type="nucleotide sequence ID" value="NZ_BAZW01000031.1"/>
</dbReference>
<comment type="caution">
    <text evidence="3">The sequence shown here is derived from an EMBL/GenBank/DDBJ whole genome shotgun (WGS) entry which is preliminary data.</text>
</comment>
<evidence type="ECO:0000313" key="3">
    <source>
        <dbReference type="EMBL" id="GAO30821.1"/>
    </source>
</evidence>
<feature type="compositionally biased region" description="Low complexity" evidence="1">
    <location>
        <begin position="906"/>
        <end position="919"/>
    </location>
</feature>
<keyword evidence="4" id="KW-1185">Reference proteome</keyword>
<evidence type="ECO:0000313" key="4">
    <source>
        <dbReference type="Proteomes" id="UP000032900"/>
    </source>
</evidence>
<evidence type="ECO:0000259" key="2">
    <source>
        <dbReference type="Pfam" id="PF01835"/>
    </source>
</evidence>
<protein>
    <recommendedName>
        <fullName evidence="2">Macroglobulin domain-containing protein</fullName>
    </recommendedName>
</protein>
<sequence length="919" mass="101455">MPASFSLRPFLFVLLSCLLLSFIPSTSEWHHDIIRKLSAHQIVYRQEKLFVQTDRPVYVAGENVWFSAFLMEAASHRLNQTEEVLYVELVKPDGGIAAKHAFKLDKGRAEGALFINEKMKGGHYLLMAYTNWMRNAGSAFYFSKGISIVGQEEMTENEAESPQGGLEPSETEKGASPVGEVPFVLNFYPEGGQVVEGLPCRMAFEGVGFSNGGWFGNVVDDQGKLVSSFTPLWGQRGILAFVPEAGRSYFAEVNTPDGALHKFALPEAQSGGLTLSVEDDHGSGDLMVTINGTSETDAALPFYLLGVQRGVPKAGIHGTVEDQPVVFRLEKASFTAGIAQLTLFSRGGVPVCERLVYIHEEPQVALNVQVDELTGKARQKVEIAFETVDKAGQAVISDLAVSVTDAHRIPDDIYASEDLARYLALSSDLPGYRGDPSIFFENSRMAAVKRNLVLMTNGWRRYNWDEILVDSLAIPTHLEDPGLYVTGTVYRSGSDKPAPPTTEVTLISSDYSQLFFTDIGEDGRFTFLLKDFKGPLKAVIQTKNKRRNPVDYDIALTTNMQNSGSGAYTRLYDDSYDTTYDMNPIQDSGVTTDSLIREYLVEGISYQVEDQLEISTDVTLNEVTVAVERLQSNKEKMTELYGEPEAAVSDRQLSQLVDEKPWHFGLMSLMMDACPGLYVDVRQSSTEYVSGGSFGGMVNDNMYHSDAASVQFKLENERAHRFFIYVDGRIVGASNERGVLSKMLSLYQIDELISMDPEIVESVELLIPDANQSQLYSRALFYALQNTSDDLVPENAFNYNSSEAELRDNGLAALAGDMRDLETSMELNSAPVAVISIYTYKGTGMYTRKYTKGIANVTIQAIASIKPSTMCSMKARSQIPYSPIAETPWPGSPQSRPIHKVRPAYPSSSPMSPKTSESK</sequence>
<dbReference type="Gene3D" id="2.60.40.1930">
    <property type="match status" value="1"/>
</dbReference>
<feature type="domain" description="Macroglobulin" evidence="2">
    <location>
        <begin position="48"/>
        <end position="135"/>
    </location>
</feature>
<dbReference type="GO" id="GO:0004866">
    <property type="term" value="F:endopeptidase inhibitor activity"/>
    <property type="evidence" value="ECO:0007669"/>
    <property type="project" value="InterPro"/>
</dbReference>
<organism evidence="3 4">
    <name type="scientific">Geofilum rubicundum JCM 15548</name>
    <dbReference type="NCBI Taxonomy" id="1236989"/>
    <lineage>
        <taxon>Bacteria</taxon>
        <taxon>Pseudomonadati</taxon>
        <taxon>Bacteroidota</taxon>
        <taxon>Bacteroidia</taxon>
        <taxon>Marinilabiliales</taxon>
        <taxon>Marinilabiliaceae</taxon>
        <taxon>Geofilum</taxon>
    </lineage>
</organism>
<gene>
    <name evidence="3" type="ORF">JCM15548_13135</name>
</gene>
<proteinExistence type="predicted"/>
<dbReference type="Proteomes" id="UP000032900">
    <property type="component" value="Unassembled WGS sequence"/>
</dbReference>
<dbReference type="EMBL" id="BAZW01000031">
    <property type="protein sequence ID" value="GAO30821.1"/>
    <property type="molecule type" value="Genomic_DNA"/>
</dbReference>
<feature type="region of interest" description="Disordered" evidence="1">
    <location>
        <begin position="882"/>
        <end position="919"/>
    </location>
</feature>
<accession>A0A0E9M0B3</accession>
<reference evidence="3 4" key="1">
    <citation type="journal article" date="2015" name="Microbes Environ.">
        <title>Distribution and evolution of nitrogen fixation genes in the phylum bacteroidetes.</title>
        <authorList>
            <person name="Inoue J."/>
            <person name="Oshima K."/>
            <person name="Suda W."/>
            <person name="Sakamoto M."/>
            <person name="Iino T."/>
            <person name="Noda S."/>
            <person name="Hongoh Y."/>
            <person name="Hattori M."/>
            <person name="Ohkuma M."/>
        </authorList>
    </citation>
    <scope>NUCLEOTIDE SEQUENCE [LARGE SCALE GENOMIC DNA]</scope>
    <source>
        <strain evidence="3">JCM 15548</strain>
    </source>
</reference>
<dbReference type="AlphaFoldDB" id="A0A0E9M0B3"/>
<evidence type="ECO:0000256" key="1">
    <source>
        <dbReference type="SAM" id="MobiDB-lite"/>
    </source>
</evidence>
<dbReference type="Pfam" id="PF01835">
    <property type="entry name" value="MG2"/>
    <property type="match status" value="1"/>
</dbReference>
<dbReference type="STRING" id="1236989.JCM15548_13135"/>
<feature type="region of interest" description="Disordered" evidence="1">
    <location>
        <begin position="153"/>
        <end position="176"/>
    </location>
</feature>